<dbReference type="Pfam" id="PF13568">
    <property type="entry name" value="OMP_b-brl_2"/>
    <property type="match status" value="1"/>
</dbReference>
<evidence type="ECO:0000259" key="2">
    <source>
        <dbReference type="Pfam" id="PF13568"/>
    </source>
</evidence>
<dbReference type="EMBL" id="DXEL01000030">
    <property type="protein sequence ID" value="HIX74139.1"/>
    <property type="molecule type" value="Genomic_DNA"/>
</dbReference>
<proteinExistence type="predicted"/>
<keyword evidence="1" id="KW-0732">Signal</keyword>
<evidence type="ECO:0000313" key="4">
    <source>
        <dbReference type="Proteomes" id="UP000886740"/>
    </source>
</evidence>
<feature type="signal peptide" evidence="1">
    <location>
        <begin position="1"/>
        <end position="22"/>
    </location>
</feature>
<dbReference type="AlphaFoldDB" id="A0A9D1X751"/>
<dbReference type="InterPro" id="IPR025665">
    <property type="entry name" value="Beta-barrel_OMP_2"/>
</dbReference>
<name>A0A9D1X751_9BACT</name>
<sequence>MATRKWKILVLVLGLSGALAFGQEPWVITPEGGLLVNKENSSAIVRLGFKAGVGIYHQIKAGLGETKPAFGLKSGLYIIQQHGLYNALGSQPLLDDNYYVTSIGSSSTRYYLQLPVMPMWRFALADDISLDLAIGPYVGVGIGGNGYVAINAKLLNGRDELGLEPFKDIYEEFNPFEGKRIDDYYRIKSTPRFDWGGTASVGITVRRVSFSIGCDVAFGHITDDQTQFLSRSQMVSFMLGYKL</sequence>
<comment type="caution">
    <text evidence="3">The sequence shown here is derived from an EMBL/GenBank/DDBJ whole genome shotgun (WGS) entry which is preliminary data.</text>
</comment>
<evidence type="ECO:0000313" key="3">
    <source>
        <dbReference type="EMBL" id="HIX74139.1"/>
    </source>
</evidence>
<reference evidence="3" key="2">
    <citation type="submission" date="2021-04" db="EMBL/GenBank/DDBJ databases">
        <authorList>
            <person name="Gilroy R."/>
        </authorList>
    </citation>
    <scope>NUCLEOTIDE SEQUENCE</scope>
    <source>
        <strain evidence="3">ChiGjej6B6-14162</strain>
    </source>
</reference>
<gene>
    <name evidence="3" type="ORF">H9977_03740</name>
</gene>
<reference evidence="3" key="1">
    <citation type="journal article" date="2021" name="PeerJ">
        <title>Extensive microbial diversity within the chicken gut microbiome revealed by metagenomics and culture.</title>
        <authorList>
            <person name="Gilroy R."/>
            <person name="Ravi A."/>
            <person name="Getino M."/>
            <person name="Pursley I."/>
            <person name="Horton D.L."/>
            <person name="Alikhan N.F."/>
            <person name="Baker D."/>
            <person name="Gharbi K."/>
            <person name="Hall N."/>
            <person name="Watson M."/>
            <person name="Adriaenssens E.M."/>
            <person name="Foster-Nyarko E."/>
            <person name="Jarju S."/>
            <person name="Secka A."/>
            <person name="Antonio M."/>
            <person name="Oren A."/>
            <person name="Chaudhuri R.R."/>
            <person name="La Ragione R."/>
            <person name="Hildebrand F."/>
            <person name="Pallen M.J."/>
        </authorList>
    </citation>
    <scope>NUCLEOTIDE SEQUENCE</scope>
    <source>
        <strain evidence="3">ChiGjej6B6-14162</strain>
    </source>
</reference>
<dbReference type="Proteomes" id="UP000886740">
    <property type="component" value="Unassembled WGS sequence"/>
</dbReference>
<evidence type="ECO:0000256" key="1">
    <source>
        <dbReference type="SAM" id="SignalP"/>
    </source>
</evidence>
<protein>
    <submittedName>
        <fullName evidence="3">PorT family protein</fullName>
    </submittedName>
</protein>
<feature type="domain" description="Outer membrane protein beta-barrel" evidence="2">
    <location>
        <begin position="26"/>
        <end position="221"/>
    </location>
</feature>
<accession>A0A9D1X751</accession>
<organism evidence="3 4">
    <name type="scientific">Candidatus Parabacteroides intestinipullorum</name>
    <dbReference type="NCBI Taxonomy" id="2838723"/>
    <lineage>
        <taxon>Bacteria</taxon>
        <taxon>Pseudomonadati</taxon>
        <taxon>Bacteroidota</taxon>
        <taxon>Bacteroidia</taxon>
        <taxon>Bacteroidales</taxon>
        <taxon>Tannerellaceae</taxon>
        <taxon>Parabacteroides</taxon>
    </lineage>
</organism>
<feature type="chain" id="PRO_5039436131" evidence="1">
    <location>
        <begin position="23"/>
        <end position="243"/>
    </location>
</feature>